<protein>
    <recommendedName>
        <fullName evidence="4">DUF4243 domain-containing protein</fullName>
    </recommendedName>
</protein>
<name>A0A066YHV8_9ACTN</name>
<evidence type="ECO:0008006" key="4">
    <source>
        <dbReference type="Google" id="ProtNLM"/>
    </source>
</evidence>
<accession>A0A066YHV8</accession>
<dbReference type="GO" id="GO:0016491">
    <property type="term" value="F:oxidoreductase activity"/>
    <property type="evidence" value="ECO:0007669"/>
    <property type="project" value="UniProtKB-KW"/>
</dbReference>
<dbReference type="InterPro" id="IPR025337">
    <property type="entry name" value="Questin_oxidase-like"/>
</dbReference>
<dbReference type="HOGENOM" id="CLU_072323_0_0_11"/>
<dbReference type="eggNOG" id="ENOG5031MZY">
    <property type="taxonomic scope" value="Bacteria"/>
</dbReference>
<dbReference type="EMBL" id="JNBY01000162">
    <property type="protein sequence ID" value="KDN80697.1"/>
    <property type="molecule type" value="Genomic_DNA"/>
</dbReference>
<dbReference type="Pfam" id="PF14027">
    <property type="entry name" value="Questin_oxidase"/>
    <property type="match status" value="1"/>
</dbReference>
<evidence type="ECO:0000256" key="1">
    <source>
        <dbReference type="ARBA" id="ARBA00023002"/>
    </source>
</evidence>
<proteinExistence type="predicted"/>
<keyword evidence="1" id="KW-0560">Oxidoreductase</keyword>
<comment type="caution">
    <text evidence="2">The sequence shown here is derived from an EMBL/GenBank/DDBJ whole genome shotgun (WGS) entry which is preliminary data.</text>
</comment>
<sequence length="343" mass="38289">MNELDGALEFLDDSGPEFGPGVSNHGPMAAEALARLGHADAIASWVSSYRKLLYQDTYSHFDTLTEDNWRPALGNMRLMGDWVEFFRRELDGAPWTEVLAKWWPRLLPGFSAGGGHGVIRTGHAVRMLDEAHTPWRIEELARGLGYWAARFQELPEGTAAHDRDLDQAWAAVPKLRSGQGDGMIFRIRLESLWLEPDFAPAVDSLRLDGDPGQLLSRLTRTTATSYLTDDHDRPMAFVHALTTPAAVRLVLPHLPAELHWPSVAAAVRFSAAIRCAYGTGRKEHRPFEPVQDYATLAERALASEDPHAIKYVEACRREDALSPDPVYGLAATHWVRLCETQTY</sequence>
<evidence type="ECO:0000313" key="3">
    <source>
        <dbReference type="Proteomes" id="UP000027178"/>
    </source>
</evidence>
<dbReference type="Proteomes" id="UP000027178">
    <property type="component" value="Unassembled WGS sequence"/>
</dbReference>
<evidence type="ECO:0000313" key="2">
    <source>
        <dbReference type="EMBL" id="KDN80697.1"/>
    </source>
</evidence>
<dbReference type="RefSeq" id="WP_051653791.1">
    <property type="nucleotide sequence ID" value="NZ_KK853997.1"/>
</dbReference>
<dbReference type="OrthoDB" id="6396144at2"/>
<dbReference type="AlphaFoldDB" id="A0A066YHV8"/>
<gene>
    <name evidence="2" type="ORF">KCH_74770</name>
</gene>
<reference evidence="2 3" key="1">
    <citation type="submission" date="2014-05" db="EMBL/GenBank/DDBJ databases">
        <title>Draft Genome Sequence of Kitasatospora cheerisanensis KCTC 2395.</title>
        <authorList>
            <person name="Nam D.H."/>
        </authorList>
    </citation>
    <scope>NUCLEOTIDE SEQUENCE [LARGE SCALE GENOMIC DNA]</scope>
    <source>
        <strain evidence="2 3">KCTC 2395</strain>
    </source>
</reference>
<organism evidence="2 3">
    <name type="scientific">Kitasatospora cheerisanensis KCTC 2395</name>
    <dbReference type="NCBI Taxonomy" id="1348663"/>
    <lineage>
        <taxon>Bacteria</taxon>
        <taxon>Bacillati</taxon>
        <taxon>Actinomycetota</taxon>
        <taxon>Actinomycetes</taxon>
        <taxon>Kitasatosporales</taxon>
        <taxon>Streptomycetaceae</taxon>
        <taxon>Kitasatospora</taxon>
    </lineage>
</organism>
<dbReference type="PATRIC" id="fig|1348663.4.peg.7225"/>
<keyword evidence="3" id="KW-1185">Reference proteome</keyword>